<dbReference type="InterPro" id="IPR010987">
    <property type="entry name" value="Glutathione-S-Trfase_C-like"/>
</dbReference>
<feature type="active site" description="Nucleophile" evidence="1">
    <location>
        <position position="52"/>
    </location>
</feature>
<dbReference type="PROSITE" id="PS50405">
    <property type="entry name" value="GST_CTER"/>
    <property type="match status" value="1"/>
</dbReference>
<gene>
    <name evidence="5" type="ORF">ASTO00021_LOCUS17034</name>
</gene>
<reference evidence="5" key="1">
    <citation type="submission" date="2021-01" db="EMBL/GenBank/DDBJ databases">
        <authorList>
            <person name="Corre E."/>
            <person name="Pelletier E."/>
            <person name="Niang G."/>
            <person name="Scheremetjew M."/>
            <person name="Finn R."/>
            <person name="Kale V."/>
            <person name="Holt S."/>
            <person name="Cochrane G."/>
            <person name="Meng A."/>
            <person name="Brown T."/>
            <person name="Cohen L."/>
        </authorList>
    </citation>
    <scope>NUCLEOTIDE SEQUENCE</scope>
    <source>
        <strain evidence="5">GSBS06</strain>
    </source>
</reference>
<name>A0A7S3PQB1_9STRA</name>
<sequence length="343" mass="40114">MSTEQEKHKIKRAKTGAFVRPATKFHDQITSSGEGKYPAESGRYRLYVSYACPWAHRTLITRTLKGLENAISLTVTGYRLDNLDFKENFDAYRGWDFVKTDDKNSVHYEPHGFELIDQLYEHAHPGYRKEFQDQGKRPYYSVPVLFDEKTQTIVSNESAEIIKMFNSEFNEFAKNPDLELNPQKEKVQQEMERVDSIIYPYINDGVYRMGFARTQEAYEHAYEDHWRTMDEIETLLGTRRYLCGSQLTLSDIRLFVTMIRYDPVYYSHFKGSRNKITEMPNLYRHLRDVYQLSGVANTVNIEHIVKHYYGSQKMVNPTGVYPLGALKKGVLDHLKNPIEISNL</sequence>
<dbReference type="Pfam" id="PF13410">
    <property type="entry name" value="GST_C_2"/>
    <property type="match status" value="1"/>
</dbReference>
<dbReference type="PANTHER" id="PTHR32419">
    <property type="entry name" value="GLUTATHIONYL-HYDROQUINONE REDUCTASE"/>
    <property type="match status" value="1"/>
</dbReference>
<dbReference type="SFLD" id="SFLDG01206">
    <property type="entry name" value="Xi.1"/>
    <property type="match status" value="1"/>
</dbReference>
<dbReference type="InterPro" id="IPR004045">
    <property type="entry name" value="Glutathione_S-Trfase_N"/>
</dbReference>
<dbReference type="PIRSF" id="PIRSF015753">
    <property type="entry name" value="GST"/>
    <property type="match status" value="1"/>
</dbReference>
<dbReference type="SUPFAM" id="SSF47616">
    <property type="entry name" value="GST C-terminal domain-like"/>
    <property type="match status" value="1"/>
</dbReference>
<dbReference type="SFLD" id="SFLDS00019">
    <property type="entry name" value="Glutathione_Transferase_(cytos"/>
    <property type="match status" value="1"/>
</dbReference>
<feature type="active site" description="Proton donor/acceptor" evidence="1">
    <location>
        <position position="207"/>
    </location>
</feature>
<dbReference type="EMBL" id="HBIN01022177">
    <property type="protein sequence ID" value="CAE0447051.1"/>
    <property type="molecule type" value="Transcribed_RNA"/>
</dbReference>
<proteinExistence type="predicted"/>
<feature type="binding site" evidence="2">
    <location>
        <begin position="157"/>
        <end position="158"/>
    </location>
    <ligand>
        <name>glutathione</name>
        <dbReference type="ChEBI" id="CHEBI:57925"/>
    </ligand>
</feature>
<organism evidence="5">
    <name type="scientific">Aplanochytrium stocchinoi</name>
    <dbReference type="NCBI Taxonomy" id="215587"/>
    <lineage>
        <taxon>Eukaryota</taxon>
        <taxon>Sar</taxon>
        <taxon>Stramenopiles</taxon>
        <taxon>Bigyra</taxon>
        <taxon>Labyrinthulomycetes</taxon>
        <taxon>Thraustochytrida</taxon>
        <taxon>Thraustochytriidae</taxon>
        <taxon>Aplanochytrium</taxon>
    </lineage>
</organism>
<dbReference type="InterPro" id="IPR040079">
    <property type="entry name" value="Glutathione_S-Trfase"/>
</dbReference>
<feature type="site" description="Lowers pKa of active site Cys" evidence="3">
    <location>
        <position position="265"/>
    </location>
</feature>
<feature type="binding site" evidence="2">
    <location>
        <position position="95"/>
    </location>
    <ligand>
        <name>glutathione</name>
        <dbReference type="ChEBI" id="CHEBI:57925"/>
    </ligand>
</feature>
<feature type="site" description="Lowers pKa of active site Cys" evidence="3">
    <location>
        <position position="308"/>
    </location>
</feature>
<dbReference type="SFLD" id="SFLDG01148">
    <property type="entry name" value="Xi_(cytGST)"/>
    <property type="match status" value="1"/>
</dbReference>
<dbReference type="SUPFAM" id="SSF52833">
    <property type="entry name" value="Thioredoxin-like"/>
    <property type="match status" value="1"/>
</dbReference>
<dbReference type="CDD" id="cd03190">
    <property type="entry name" value="GST_C_Omega_like"/>
    <property type="match status" value="1"/>
</dbReference>
<dbReference type="Gene3D" id="1.20.1050.10">
    <property type="match status" value="1"/>
</dbReference>
<evidence type="ECO:0000313" key="5">
    <source>
        <dbReference type="EMBL" id="CAE0447051.1"/>
    </source>
</evidence>
<evidence type="ECO:0000256" key="1">
    <source>
        <dbReference type="PIRSR" id="PIRSR015753-1"/>
    </source>
</evidence>
<evidence type="ECO:0000256" key="3">
    <source>
        <dbReference type="PIRSR" id="PIRSR015753-3"/>
    </source>
</evidence>
<evidence type="ECO:0000259" key="4">
    <source>
        <dbReference type="PROSITE" id="PS50405"/>
    </source>
</evidence>
<dbReference type="InterPro" id="IPR016639">
    <property type="entry name" value="GST_Omega/GSH"/>
</dbReference>
<dbReference type="GO" id="GO:0004364">
    <property type="term" value="F:glutathione transferase activity"/>
    <property type="evidence" value="ECO:0007669"/>
    <property type="project" value="InterPro"/>
</dbReference>
<dbReference type="GO" id="GO:0005737">
    <property type="term" value="C:cytoplasm"/>
    <property type="evidence" value="ECO:0007669"/>
    <property type="project" value="TreeGrafter"/>
</dbReference>
<protein>
    <recommendedName>
        <fullName evidence="4">GST C-terminal domain-containing protein</fullName>
    </recommendedName>
</protein>
<dbReference type="InterPro" id="IPR036249">
    <property type="entry name" value="Thioredoxin-like_sf"/>
</dbReference>
<dbReference type="InterPro" id="IPR047047">
    <property type="entry name" value="GST_Omega-like_C"/>
</dbReference>
<dbReference type="Pfam" id="PF13409">
    <property type="entry name" value="GST_N_2"/>
    <property type="match status" value="1"/>
</dbReference>
<accession>A0A7S3PQB1</accession>
<dbReference type="PANTHER" id="PTHR32419:SF6">
    <property type="entry name" value="GLUTATHIONE S-TRANSFERASE OMEGA-LIKE 1-RELATED"/>
    <property type="match status" value="1"/>
</dbReference>
<evidence type="ECO:0000256" key="2">
    <source>
        <dbReference type="PIRSR" id="PIRSR015753-2"/>
    </source>
</evidence>
<dbReference type="InterPro" id="IPR036282">
    <property type="entry name" value="Glutathione-S-Trfase_C_sf"/>
</dbReference>
<dbReference type="AlphaFoldDB" id="A0A7S3PQB1"/>
<dbReference type="Gene3D" id="3.40.30.10">
    <property type="entry name" value="Glutaredoxin"/>
    <property type="match status" value="1"/>
</dbReference>
<feature type="domain" description="GST C-terminal" evidence="4">
    <location>
        <begin position="180"/>
        <end position="308"/>
    </location>
</feature>